<accession>A0A0D8Y2A2</accession>
<dbReference type="InterPro" id="IPR051888">
    <property type="entry name" value="UPF0148_domain"/>
</dbReference>
<evidence type="ECO:0000313" key="2">
    <source>
        <dbReference type="Proteomes" id="UP000053766"/>
    </source>
</evidence>
<name>A0A0D8Y2A2_DICVI</name>
<reference evidence="1 2" key="1">
    <citation type="submission" date="2013-11" db="EMBL/GenBank/DDBJ databases">
        <title>Draft genome of the bovine lungworm Dictyocaulus viviparus.</title>
        <authorList>
            <person name="Mitreva M."/>
        </authorList>
    </citation>
    <scope>NUCLEOTIDE SEQUENCE [LARGE SCALE GENOMIC DNA]</scope>
    <source>
        <strain evidence="1 2">HannoverDv2000</strain>
    </source>
</reference>
<dbReference type="InterPro" id="IPR009563">
    <property type="entry name" value="SSSCA1"/>
</dbReference>
<keyword evidence="2" id="KW-1185">Reference proteome</keyword>
<evidence type="ECO:0000313" key="1">
    <source>
        <dbReference type="EMBL" id="KJH50287.1"/>
    </source>
</evidence>
<dbReference type="AlphaFoldDB" id="A0A0D8Y2A2"/>
<proteinExistence type="predicted"/>
<dbReference type="EMBL" id="KN716210">
    <property type="protein sequence ID" value="KJH50287.1"/>
    <property type="molecule type" value="Genomic_DNA"/>
</dbReference>
<reference evidence="2" key="2">
    <citation type="journal article" date="2016" name="Sci. Rep.">
        <title>Dictyocaulus viviparus genome, variome and transcriptome elucidate lungworm biology and support future intervention.</title>
        <authorList>
            <person name="McNulty S.N."/>
            <person name="Strube C."/>
            <person name="Rosa B.A."/>
            <person name="Martin J.C."/>
            <person name="Tyagi R."/>
            <person name="Choi Y.J."/>
            <person name="Wang Q."/>
            <person name="Hallsworth Pepin K."/>
            <person name="Zhang X."/>
            <person name="Ozersky P."/>
            <person name="Wilson R.K."/>
            <person name="Sternberg P.W."/>
            <person name="Gasser R.B."/>
            <person name="Mitreva M."/>
        </authorList>
    </citation>
    <scope>NUCLEOTIDE SEQUENCE [LARGE SCALE GENOMIC DNA]</scope>
    <source>
        <strain evidence="2">HannoverDv2000</strain>
    </source>
</reference>
<dbReference type="Pfam" id="PF06677">
    <property type="entry name" value="Auto_anti-p27"/>
    <property type="match status" value="1"/>
</dbReference>
<protein>
    <submittedName>
        <fullName evidence="1">Sjogren'S syndrome/scleroderma autoantigen 1</fullName>
    </submittedName>
</protein>
<dbReference type="STRING" id="29172.A0A0D8Y2A2"/>
<dbReference type="PANTHER" id="PTHR16537">
    <property type="entry name" value="SJOEGREN SYNDROME/SCLERODERMA AUTOANTIGEN 1"/>
    <property type="match status" value="1"/>
</dbReference>
<sequence length="221" mass="25211">MPLLNGTRELTEEQFSEAQRLRSEFRDGVSRRMGELLLQGMTMLDAYCQVCNGILMEDRNGVRNCVTCELFEERTKEGSRLVAEVPLVLFKIMYIYISAKYLKLFCMIHDKKHVLCNNGTSLKVRTIEKKQKIREPVQKFDVQPSNSSTYNRSAPVVDHSSSNLLVHTLDGYATALLAVDRKLKWASDCLDRSESLAEIRELFALINEGISIVKCMGPRQN</sequence>
<dbReference type="PANTHER" id="PTHR16537:SF1">
    <property type="entry name" value="PROTEIN ZNRD2"/>
    <property type="match status" value="1"/>
</dbReference>
<gene>
    <name evidence="1" type="ORF">DICVIV_03570</name>
</gene>
<dbReference type="Proteomes" id="UP000053766">
    <property type="component" value="Unassembled WGS sequence"/>
</dbReference>
<organism evidence="1 2">
    <name type="scientific">Dictyocaulus viviparus</name>
    <name type="common">Bovine lungworm</name>
    <dbReference type="NCBI Taxonomy" id="29172"/>
    <lineage>
        <taxon>Eukaryota</taxon>
        <taxon>Metazoa</taxon>
        <taxon>Ecdysozoa</taxon>
        <taxon>Nematoda</taxon>
        <taxon>Chromadorea</taxon>
        <taxon>Rhabditida</taxon>
        <taxon>Rhabditina</taxon>
        <taxon>Rhabditomorpha</taxon>
        <taxon>Strongyloidea</taxon>
        <taxon>Metastrongylidae</taxon>
        <taxon>Dictyocaulus</taxon>
    </lineage>
</organism>
<dbReference type="OrthoDB" id="1667587at2759"/>